<organism evidence="1 2">
    <name type="scientific">Mycoplasma suis (strain KI_3806)</name>
    <dbReference type="NCBI Taxonomy" id="708248"/>
    <lineage>
        <taxon>Bacteria</taxon>
        <taxon>Bacillati</taxon>
        <taxon>Mycoplasmatota</taxon>
        <taxon>Mollicutes</taxon>
        <taxon>Mycoplasmataceae</taxon>
        <taxon>Mycoplasma</taxon>
    </lineage>
</organism>
<dbReference type="AlphaFoldDB" id="F0V2A7"/>
<evidence type="ECO:0000313" key="2">
    <source>
        <dbReference type="Proteomes" id="UP000008645"/>
    </source>
</evidence>
<reference evidence="1 2" key="1">
    <citation type="journal article" date="2011" name="J. Bacteriol.">
        <title>Complete genome sequence of the hemotrophic Mycoplasma suis strain KI3806.</title>
        <authorList>
            <person name="Oehlerking J."/>
            <person name="Kube M."/>
            <person name="Felder K.M."/>
            <person name="Matter D."/>
            <person name="Wittenbrink M.M."/>
            <person name="Schwarzenbach S."/>
            <person name="Kramer M.M."/>
            <person name="Hoelzle K."/>
            <person name="Hoelzle L.E."/>
        </authorList>
    </citation>
    <scope>NUCLEOTIDE SEQUENCE [LARGE SCALE GENOMIC DNA]</scope>
    <source>
        <strain evidence="2">KI_3806</strain>
    </source>
</reference>
<dbReference type="EMBL" id="FQ790233">
    <property type="protein sequence ID" value="CBZ40788.1"/>
    <property type="molecule type" value="Genomic_DNA"/>
</dbReference>
<name>F0V2A7_MYCS3</name>
<sequence>MFWKLQTKFWLGGALTKNQLYMTCATIAGGGILVSVAGSEYINSGQISRQIKSAFDTFVGWFAPTTTSSEPVVQAETQSLGNLFENISSKFEVVKSWVTDIFQGFKTVFLSEKKFLEKLLKSNQNSQPEQDSSLQNIKIDWRDFFNGLWILWGFAYRDVFRIEFGSFFYLVASSFVDFEEIKKASNQPQEGQVQSQPKSYLVRVVSKIFEQISQRSEKGIKNMLIFLAGLNQVGKQKRKSPQQSQTNGKQQDNRISITWENMKWFGHSSYWVQEALEAQQ</sequence>
<dbReference type="RefSeq" id="WP_013609389.1">
    <property type="nucleotide sequence ID" value="NC_015153.1"/>
</dbReference>
<dbReference type="KEGG" id="msk:MSUIS_06950"/>
<accession>F0V2A7</accession>
<proteinExistence type="predicted"/>
<dbReference type="HOGENOM" id="CLU_088914_0_0_14"/>
<gene>
    <name evidence="1" type="ORF">MSUIS_06950</name>
</gene>
<protein>
    <submittedName>
        <fullName evidence="1">Uncharacterized protein</fullName>
    </submittedName>
</protein>
<dbReference type="Proteomes" id="UP000008645">
    <property type="component" value="Chromosome"/>
</dbReference>
<evidence type="ECO:0000313" key="1">
    <source>
        <dbReference type="EMBL" id="CBZ40788.1"/>
    </source>
</evidence>